<evidence type="ECO:0000313" key="2">
    <source>
        <dbReference type="Proteomes" id="UP001162640"/>
    </source>
</evidence>
<name>A0A9W7BNM0_9STRA</name>
<reference evidence="2" key="1">
    <citation type="journal article" date="2023" name="Commun. Biol.">
        <title>Genome analysis of Parmales, the sister group of diatoms, reveals the evolutionary specialization of diatoms from phago-mixotrophs to photoautotrophs.</title>
        <authorList>
            <person name="Ban H."/>
            <person name="Sato S."/>
            <person name="Yoshikawa S."/>
            <person name="Yamada K."/>
            <person name="Nakamura Y."/>
            <person name="Ichinomiya M."/>
            <person name="Sato N."/>
            <person name="Blanc-Mathieu R."/>
            <person name="Endo H."/>
            <person name="Kuwata A."/>
            <person name="Ogata H."/>
        </authorList>
    </citation>
    <scope>NUCLEOTIDE SEQUENCE [LARGE SCALE GENOMIC DNA]</scope>
</reference>
<protein>
    <submittedName>
        <fullName evidence="1">Uncharacterized protein</fullName>
    </submittedName>
</protein>
<dbReference type="EMBL" id="BLQM01000533">
    <property type="protein sequence ID" value="GMH93732.1"/>
    <property type="molecule type" value="Genomic_DNA"/>
</dbReference>
<sequence length="177" mass="19790">MRINRPRYVQVGFGEGAELTTPTVSFLTSANITVATFMFTKPSSYPKDLVPSGLSVKEDLLIQIDLENHVTRQLIKQLLTLYAVCEAASIEVRTYVTSKDGHAEHATHVVKVDGKDERDAVDIQITWDAAQHVMSRESNRLPMLLVVTKDHFGKVAHGKTRWFRDIFRGQGMHALGG</sequence>
<gene>
    <name evidence="1" type="ORF">TL16_g12710</name>
</gene>
<proteinExistence type="predicted"/>
<organism evidence="1 2">
    <name type="scientific">Triparma laevis f. inornata</name>
    <dbReference type="NCBI Taxonomy" id="1714386"/>
    <lineage>
        <taxon>Eukaryota</taxon>
        <taxon>Sar</taxon>
        <taxon>Stramenopiles</taxon>
        <taxon>Ochrophyta</taxon>
        <taxon>Bolidophyceae</taxon>
        <taxon>Parmales</taxon>
        <taxon>Triparmaceae</taxon>
        <taxon>Triparma</taxon>
    </lineage>
</organism>
<dbReference type="Proteomes" id="UP001162640">
    <property type="component" value="Unassembled WGS sequence"/>
</dbReference>
<comment type="caution">
    <text evidence="1">The sequence shown here is derived from an EMBL/GenBank/DDBJ whole genome shotgun (WGS) entry which is preliminary data.</text>
</comment>
<evidence type="ECO:0000313" key="1">
    <source>
        <dbReference type="EMBL" id="GMH93732.1"/>
    </source>
</evidence>
<dbReference type="AlphaFoldDB" id="A0A9W7BNM0"/>
<accession>A0A9W7BNM0</accession>